<evidence type="ECO:0000313" key="3">
    <source>
        <dbReference type="Proteomes" id="UP000827724"/>
    </source>
</evidence>
<name>A0A9P8QPB9_9HYPO</name>
<protein>
    <recommendedName>
        <fullName evidence="1">DUF4470 domain-containing protein</fullName>
    </recommendedName>
</protein>
<comment type="caution">
    <text evidence="2">The sequence shown here is derived from an EMBL/GenBank/DDBJ whole genome shotgun (WGS) entry which is preliminary data.</text>
</comment>
<dbReference type="OrthoDB" id="5152359at2759"/>
<dbReference type="EMBL" id="JAIWOZ010000004">
    <property type="protein sequence ID" value="KAH6606182.1"/>
    <property type="molecule type" value="Genomic_DNA"/>
</dbReference>
<feature type="domain" description="DUF4470" evidence="1">
    <location>
        <begin position="16"/>
        <end position="88"/>
    </location>
</feature>
<organism evidence="2 3">
    <name type="scientific">Trichoderma cornu-damae</name>
    <dbReference type="NCBI Taxonomy" id="654480"/>
    <lineage>
        <taxon>Eukaryota</taxon>
        <taxon>Fungi</taxon>
        <taxon>Dikarya</taxon>
        <taxon>Ascomycota</taxon>
        <taxon>Pezizomycotina</taxon>
        <taxon>Sordariomycetes</taxon>
        <taxon>Hypocreomycetidae</taxon>
        <taxon>Hypocreales</taxon>
        <taxon>Hypocreaceae</taxon>
        <taxon>Trichoderma</taxon>
    </lineage>
</organism>
<dbReference type="Proteomes" id="UP000827724">
    <property type="component" value="Unassembled WGS sequence"/>
</dbReference>
<proteinExistence type="predicted"/>
<dbReference type="AlphaFoldDB" id="A0A9P8QPB9"/>
<dbReference type="InterPro" id="IPR027974">
    <property type="entry name" value="DUF4470"/>
</dbReference>
<evidence type="ECO:0000259" key="1">
    <source>
        <dbReference type="Pfam" id="PF14737"/>
    </source>
</evidence>
<reference evidence="2" key="1">
    <citation type="submission" date="2021-08" db="EMBL/GenBank/DDBJ databases">
        <title>Chromosome-Level Trichoderma cornu-damae using Hi-C Data.</title>
        <authorList>
            <person name="Kim C.S."/>
        </authorList>
    </citation>
    <scope>NUCLEOTIDE SEQUENCE</scope>
    <source>
        <strain evidence="2">KA19-0412C</strain>
    </source>
</reference>
<accession>A0A9P8QPB9</accession>
<gene>
    <name evidence="2" type="ORF">Trco_005335</name>
</gene>
<dbReference type="Pfam" id="PF14737">
    <property type="entry name" value="DUF4470"/>
    <property type="match status" value="1"/>
</dbReference>
<sequence length="113" mass="12603">MLTPTVAYRYRWLYAIGNTAATDLARNIPHGQDASLLLLGCGDLRNILYTSYVEKGLVASQLTFAIFLLNLAARKLDFTCCDINENIIGEFEATNDFVKLLNADAWQHGTWSS</sequence>
<keyword evidence="3" id="KW-1185">Reference proteome</keyword>
<evidence type="ECO:0000313" key="2">
    <source>
        <dbReference type="EMBL" id="KAH6606182.1"/>
    </source>
</evidence>